<gene>
    <name evidence="3" type="ORF">CTheo_7809</name>
</gene>
<dbReference type="AlphaFoldDB" id="A0A5N5QBE2"/>
<keyword evidence="2 3" id="KW-0812">Transmembrane</keyword>
<feature type="region of interest" description="Disordered" evidence="1">
    <location>
        <begin position="1"/>
        <end position="95"/>
    </location>
</feature>
<keyword evidence="2" id="KW-1133">Transmembrane helix</keyword>
<organism evidence="3 4">
    <name type="scientific">Ceratobasidium theobromae</name>
    <dbReference type="NCBI Taxonomy" id="1582974"/>
    <lineage>
        <taxon>Eukaryota</taxon>
        <taxon>Fungi</taxon>
        <taxon>Dikarya</taxon>
        <taxon>Basidiomycota</taxon>
        <taxon>Agaricomycotina</taxon>
        <taxon>Agaricomycetes</taxon>
        <taxon>Cantharellales</taxon>
        <taxon>Ceratobasidiaceae</taxon>
        <taxon>Ceratobasidium</taxon>
    </lineage>
</organism>
<evidence type="ECO:0000313" key="4">
    <source>
        <dbReference type="Proteomes" id="UP000383932"/>
    </source>
</evidence>
<feature type="transmembrane region" description="Helical" evidence="2">
    <location>
        <begin position="568"/>
        <end position="586"/>
    </location>
</feature>
<feature type="transmembrane region" description="Helical" evidence="2">
    <location>
        <begin position="221"/>
        <end position="243"/>
    </location>
</feature>
<evidence type="ECO:0000313" key="3">
    <source>
        <dbReference type="EMBL" id="KAB5588748.1"/>
    </source>
</evidence>
<evidence type="ECO:0000256" key="1">
    <source>
        <dbReference type="SAM" id="MobiDB-lite"/>
    </source>
</evidence>
<keyword evidence="4" id="KW-1185">Reference proteome</keyword>
<sequence>MSRRHSSLFLHVNSDPNPNVNPTLWEHRLRQRRPISRNPFEPEDSSVKDYGTADVVSSPAEEPQALKYDEPQPMNGKENSREEFTSGERPRNQDLEWGDQVPSWLNLFYDLAWTATFSSLTSFHLLFVFLQLVVFGALAATTRGFDVSNYILHSPGSLQLETYDAITITPDRYKAERLTKISLRVITFVLAFSRLLLLIQHLRVAIYAKLTSKSSRFPRRLLIVPTALFVSMGLFFASFAISLRSFSREPHGAKLKFILCGVGLFVEIVAHVVRFQLEISQGIRLRSHGSITGRLNDITTIILGEGINAIAGTFYAIEQAPGFSGPTGSAIVCCGIIVFFLAYLYFEGPAPLKFVRRRAAWVMMHFPWLLSTILLLEGVKNQLLFSSFLDSATFLVSKISDAVDAANDLTQFNDTLRPLLLQGGISFDTEYQSWMNLLRSKLAAAGNQSESALDAVANEATVVWFLRVQLSATLNTYLNFMDNDSISETTYSNIQKYRNDYDFVLEDINSLSQSDSMPHFVEILGDMLKPSADNGRYIMAICGLTFICLASMNLIQSWPRDRFQWASIFSRYAMGISMTLLLFLNLGGTQSYVESTDAGLNGRAAVFRWIDASWVLPTLALAYAIQFIIDTALVYVSVWHTKRLAARGSRA</sequence>
<reference evidence="3 4" key="1">
    <citation type="journal article" date="2019" name="Fungal Biol. Biotechnol.">
        <title>Draft genome sequence of fastidious pathogen Ceratobasidium theobromae, which causes vascular-streak dieback in Theobroma cacao.</title>
        <authorList>
            <person name="Ali S.S."/>
            <person name="Asman A."/>
            <person name="Shao J."/>
            <person name="Firmansyah A.P."/>
            <person name="Susilo A.W."/>
            <person name="Rosmana A."/>
            <person name="McMahon P."/>
            <person name="Junaid M."/>
            <person name="Guest D."/>
            <person name="Kheng T.Y."/>
            <person name="Meinhardt L.W."/>
            <person name="Bailey B.A."/>
        </authorList>
    </citation>
    <scope>NUCLEOTIDE SEQUENCE [LARGE SCALE GENOMIC DNA]</scope>
    <source>
        <strain evidence="3 4">CT2</strain>
    </source>
</reference>
<name>A0A5N5QBE2_9AGAM</name>
<feature type="transmembrane region" description="Helical" evidence="2">
    <location>
        <begin position="181"/>
        <end position="200"/>
    </location>
</feature>
<dbReference type="PANTHER" id="PTHR42101">
    <property type="entry name" value="CHROMOSOME 16, WHOLE GENOME SHOTGUN SEQUENCE"/>
    <property type="match status" value="1"/>
</dbReference>
<feature type="compositionally biased region" description="Basic and acidic residues" evidence="1">
    <location>
        <begin position="78"/>
        <end position="94"/>
    </location>
</feature>
<keyword evidence="2" id="KW-0472">Membrane</keyword>
<dbReference type="OrthoDB" id="3243926at2759"/>
<dbReference type="PANTHER" id="PTHR42101:SF1">
    <property type="entry name" value="LOW TEMPERATURE REQUIREMENT A"/>
    <property type="match status" value="1"/>
</dbReference>
<feature type="transmembrane region" description="Helical" evidence="2">
    <location>
        <begin position="323"/>
        <end position="346"/>
    </location>
</feature>
<feature type="transmembrane region" description="Helical" evidence="2">
    <location>
        <begin position="125"/>
        <end position="145"/>
    </location>
</feature>
<feature type="transmembrane region" description="Helical" evidence="2">
    <location>
        <begin position="255"/>
        <end position="277"/>
    </location>
</feature>
<accession>A0A5N5QBE2</accession>
<dbReference type="EMBL" id="SSOP01000377">
    <property type="protein sequence ID" value="KAB5588748.1"/>
    <property type="molecule type" value="Genomic_DNA"/>
</dbReference>
<protein>
    <submittedName>
        <fullName evidence="3">Transmembrane protein</fullName>
    </submittedName>
</protein>
<feature type="transmembrane region" description="Helical" evidence="2">
    <location>
        <begin position="358"/>
        <end position="376"/>
    </location>
</feature>
<feature type="transmembrane region" description="Helical" evidence="2">
    <location>
        <begin position="537"/>
        <end position="556"/>
    </location>
</feature>
<feature type="transmembrane region" description="Helical" evidence="2">
    <location>
        <begin position="298"/>
        <end position="317"/>
    </location>
</feature>
<proteinExistence type="predicted"/>
<dbReference type="Proteomes" id="UP000383932">
    <property type="component" value="Unassembled WGS sequence"/>
</dbReference>
<evidence type="ECO:0000256" key="2">
    <source>
        <dbReference type="SAM" id="Phobius"/>
    </source>
</evidence>
<feature type="transmembrane region" description="Helical" evidence="2">
    <location>
        <begin position="614"/>
        <end position="638"/>
    </location>
</feature>
<comment type="caution">
    <text evidence="3">The sequence shown here is derived from an EMBL/GenBank/DDBJ whole genome shotgun (WGS) entry which is preliminary data.</text>
</comment>